<sequence length="277" mass="32208">MNYTKAIQPGIHLKFPWPVDKIIKIDSKIIRTKSIGNITDEGSFALLWTKKHGTETAFISGDNNFFYPYLIVHYRIKDVFKYRYSHIDPEIVLDSVSNHVISNIFSKKVFYEIVTSYRKQFETDVAEIIQEKLDRLNSGLEVININMKDVHPPIFISSSFEEVIAAYQKKEEMINQAQGYKNESMPMARGIRAKLLKQAESYVIDKTKRANGVALRFIMQLEEYQKSQHIITKKIYFDFLKEALSKNQKIIVDPSSGFPEIWLDSKQLFKSSKYGLD</sequence>
<dbReference type="CDD" id="cd03404">
    <property type="entry name" value="SPFH_HflK"/>
    <property type="match status" value="1"/>
</dbReference>
<proteinExistence type="inferred from homology"/>
<dbReference type="Gene3D" id="3.30.479.30">
    <property type="entry name" value="Band 7 domain"/>
    <property type="match status" value="1"/>
</dbReference>
<feature type="domain" description="Band 7" evidence="2">
    <location>
        <begin position="4"/>
        <end position="180"/>
    </location>
</feature>
<name>X1M500_9ZZZZ</name>
<gene>
    <name evidence="3" type="ORF">S06H3_02403</name>
</gene>
<dbReference type="SUPFAM" id="SSF117892">
    <property type="entry name" value="Band 7/SPFH domain"/>
    <property type="match status" value="1"/>
</dbReference>
<comment type="caution">
    <text evidence="3">The sequence shown here is derived from an EMBL/GenBank/DDBJ whole genome shotgun (WGS) entry which is preliminary data.</text>
</comment>
<evidence type="ECO:0000259" key="2">
    <source>
        <dbReference type="Pfam" id="PF01145"/>
    </source>
</evidence>
<dbReference type="InterPro" id="IPR010201">
    <property type="entry name" value="HflK"/>
</dbReference>
<organism evidence="3">
    <name type="scientific">marine sediment metagenome</name>
    <dbReference type="NCBI Taxonomy" id="412755"/>
    <lineage>
        <taxon>unclassified sequences</taxon>
        <taxon>metagenomes</taxon>
        <taxon>ecological metagenomes</taxon>
    </lineage>
</organism>
<comment type="similarity">
    <text evidence="1">Belongs to the band 7/mec-2 family. HflK subfamily.</text>
</comment>
<dbReference type="EMBL" id="BARV01000700">
    <property type="protein sequence ID" value="GAI01439.1"/>
    <property type="molecule type" value="Genomic_DNA"/>
</dbReference>
<reference evidence="3" key="1">
    <citation type="journal article" date="2014" name="Front. Microbiol.">
        <title>High frequency of phylogenetically diverse reductive dehalogenase-homologous genes in deep subseafloor sedimentary metagenomes.</title>
        <authorList>
            <person name="Kawai M."/>
            <person name="Futagami T."/>
            <person name="Toyoda A."/>
            <person name="Takaki Y."/>
            <person name="Nishi S."/>
            <person name="Hori S."/>
            <person name="Arai W."/>
            <person name="Tsubouchi T."/>
            <person name="Morono Y."/>
            <person name="Uchiyama I."/>
            <person name="Ito T."/>
            <person name="Fujiyama A."/>
            <person name="Inagaki F."/>
            <person name="Takami H."/>
        </authorList>
    </citation>
    <scope>NUCLEOTIDE SEQUENCE</scope>
    <source>
        <strain evidence="3">Expedition CK06-06</strain>
    </source>
</reference>
<dbReference type="AlphaFoldDB" id="X1M500"/>
<dbReference type="Pfam" id="PF01145">
    <property type="entry name" value="Band_7"/>
    <property type="match status" value="1"/>
</dbReference>
<accession>X1M500</accession>
<dbReference type="GO" id="GO:0016020">
    <property type="term" value="C:membrane"/>
    <property type="evidence" value="ECO:0007669"/>
    <property type="project" value="InterPro"/>
</dbReference>
<evidence type="ECO:0000313" key="3">
    <source>
        <dbReference type="EMBL" id="GAI01439.1"/>
    </source>
</evidence>
<evidence type="ECO:0000256" key="1">
    <source>
        <dbReference type="ARBA" id="ARBA00006971"/>
    </source>
</evidence>
<protein>
    <recommendedName>
        <fullName evidence="2">Band 7 domain-containing protein</fullName>
    </recommendedName>
</protein>
<dbReference type="InterPro" id="IPR036013">
    <property type="entry name" value="Band_7/SPFH_dom_sf"/>
</dbReference>
<dbReference type="InterPro" id="IPR001107">
    <property type="entry name" value="Band_7"/>
</dbReference>